<dbReference type="InterPro" id="IPR007685">
    <property type="entry name" value="RelA_SpoT"/>
</dbReference>
<evidence type="ECO:0000313" key="3">
    <source>
        <dbReference type="Proteomes" id="UP001240236"/>
    </source>
</evidence>
<dbReference type="Pfam" id="PF04607">
    <property type="entry name" value="RelA_SpoT"/>
    <property type="match status" value="1"/>
</dbReference>
<accession>A0AAE3VUD1</accession>
<dbReference type="CDD" id="cd05399">
    <property type="entry name" value="NT_Rel-Spo_like"/>
    <property type="match status" value="1"/>
</dbReference>
<sequence>MPQRRKSRPGRELVAASSVTPTFEKLRDLADDFSQFMLHYKFGLAEVETKVKILAEELAHKGRGNPIEHVSPRLKTPASITAKAARIGCAMTVDEVRAHIRDIAGIRIVCSFVSDVYTVADMLTRQPDINLLLTKDYIAAPKPNGYRSLHLIVEIPVFLSDRVVAVPVEVQLRTVAMDFWASLEHKIYYKYDPDIPAPLREELVAAAHDAARLDERMERLHREIHGPR</sequence>
<organism evidence="2 3">
    <name type="scientific">Catenuloplanes indicus</name>
    <dbReference type="NCBI Taxonomy" id="137267"/>
    <lineage>
        <taxon>Bacteria</taxon>
        <taxon>Bacillati</taxon>
        <taxon>Actinomycetota</taxon>
        <taxon>Actinomycetes</taxon>
        <taxon>Micromonosporales</taxon>
        <taxon>Micromonosporaceae</taxon>
        <taxon>Catenuloplanes</taxon>
    </lineage>
</organism>
<dbReference type="Gene3D" id="3.30.460.10">
    <property type="entry name" value="Beta Polymerase, domain 2"/>
    <property type="match status" value="1"/>
</dbReference>
<dbReference type="InterPro" id="IPR043519">
    <property type="entry name" value="NT_sf"/>
</dbReference>
<dbReference type="AlphaFoldDB" id="A0AAE3VUD1"/>
<dbReference type="EC" id="2.7.6.5" evidence="2"/>
<dbReference type="GO" id="GO:0015969">
    <property type="term" value="P:guanosine tetraphosphate metabolic process"/>
    <property type="evidence" value="ECO:0007669"/>
    <property type="project" value="InterPro"/>
</dbReference>
<dbReference type="EMBL" id="JAUSUZ010000001">
    <property type="protein sequence ID" value="MDQ0364148.1"/>
    <property type="molecule type" value="Genomic_DNA"/>
</dbReference>
<dbReference type="Proteomes" id="UP001240236">
    <property type="component" value="Unassembled WGS sequence"/>
</dbReference>
<gene>
    <name evidence="2" type="ORF">J2S42_000817</name>
</gene>
<comment type="caution">
    <text evidence="2">The sequence shown here is derived from an EMBL/GenBank/DDBJ whole genome shotgun (WGS) entry which is preliminary data.</text>
</comment>
<name>A0AAE3VUD1_9ACTN</name>
<dbReference type="SUPFAM" id="SSF81301">
    <property type="entry name" value="Nucleotidyltransferase"/>
    <property type="match status" value="1"/>
</dbReference>
<reference evidence="2 3" key="1">
    <citation type="submission" date="2023-07" db="EMBL/GenBank/DDBJ databases">
        <title>Sequencing the genomes of 1000 actinobacteria strains.</title>
        <authorList>
            <person name="Klenk H.-P."/>
        </authorList>
    </citation>
    <scope>NUCLEOTIDE SEQUENCE [LARGE SCALE GENOMIC DNA]</scope>
    <source>
        <strain evidence="2 3">DSM 44709</strain>
    </source>
</reference>
<evidence type="ECO:0000259" key="1">
    <source>
        <dbReference type="SMART" id="SM00954"/>
    </source>
</evidence>
<keyword evidence="2" id="KW-0808">Transferase</keyword>
<feature type="domain" description="RelA/SpoT" evidence="1">
    <location>
        <begin position="72"/>
        <end position="195"/>
    </location>
</feature>
<evidence type="ECO:0000313" key="2">
    <source>
        <dbReference type="EMBL" id="MDQ0364148.1"/>
    </source>
</evidence>
<dbReference type="InterPro" id="IPR052366">
    <property type="entry name" value="GTP_Pyrophosphokinase"/>
</dbReference>
<dbReference type="Gene3D" id="1.10.287.860">
    <property type="entry name" value="Nucleotidyltransferase"/>
    <property type="match status" value="1"/>
</dbReference>
<protein>
    <submittedName>
        <fullName evidence="2">GTP pyrophosphokinase</fullName>
        <ecNumber evidence="2">2.7.6.5</ecNumber>
    </submittedName>
</protein>
<dbReference type="GO" id="GO:0008728">
    <property type="term" value="F:GTP diphosphokinase activity"/>
    <property type="evidence" value="ECO:0007669"/>
    <property type="project" value="UniProtKB-EC"/>
</dbReference>
<dbReference type="PANTHER" id="PTHR47837">
    <property type="entry name" value="GTP PYROPHOSPHOKINASE YJBM"/>
    <property type="match status" value="1"/>
</dbReference>
<proteinExistence type="predicted"/>
<dbReference type="SMART" id="SM00954">
    <property type="entry name" value="RelA_SpoT"/>
    <property type="match status" value="1"/>
</dbReference>
<dbReference type="PANTHER" id="PTHR47837:SF2">
    <property type="entry name" value="GTP PYROPHOSPHOKINASE YWAC"/>
    <property type="match status" value="1"/>
</dbReference>
<dbReference type="RefSeq" id="WP_307235320.1">
    <property type="nucleotide sequence ID" value="NZ_JAUSUZ010000001.1"/>
</dbReference>
<keyword evidence="3" id="KW-1185">Reference proteome</keyword>